<comment type="caution">
    <text evidence="1">The sequence shown here is derived from an EMBL/GenBank/DDBJ whole genome shotgun (WGS) entry which is preliminary data.</text>
</comment>
<dbReference type="InterPro" id="IPR038765">
    <property type="entry name" value="Papain-like_cys_pep_sf"/>
</dbReference>
<accession>A0AAW9QGS5</accession>
<sequence length="198" mass="20607">MNLLRVITDIPADRVGFVLAMISADSGRVVEQKAEGDGEFTVVAEFAGVAAPPPLQPAAGASQEKWLGVAKAELGQSEQAGAASNPRIEAYHATTSGGAADDSVPWCSSFVNFCVEAAGVRGTRSKAARSWLRWGVDAGDFVPGCVVVLKRGEPPQGHVGFYVGTEGGRIRVLGGNQGDRVSIASFDARQVLGRRLAA</sequence>
<evidence type="ECO:0000313" key="1">
    <source>
        <dbReference type="EMBL" id="MEF7613825.1"/>
    </source>
</evidence>
<dbReference type="SUPFAM" id="SSF54001">
    <property type="entry name" value="Cysteine proteinases"/>
    <property type="match status" value="1"/>
</dbReference>
<organism evidence="1 2">
    <name type="scientific">Aquincola agrisoli</name>
    <dbReference type="NCBI Taxonomy" id="3119538"/>
    <lineage>
        <taxon>Bacteria</taxon>
        <taxon>Pseudomonadati</taxon>
        <taxon>Pseudomonadota</taxon>
        <taxon>Betaproteobacteria</taxon>
        <taxon>Burkholderiales</taxon>
        <taxon>Sphaerotilaceae</taxon>
        <taxon>Aquincola</taxon>
    </lineage>
</organism>
<proteinExistence type="predicted"/>
<gene>
    <name evidence="1" type="ORF">V4F39_07875</name>
</gene>
<reference evidence="1 2" key="1">
    <citation type="submission" date="2024-02" db="EMBL/GenBank/DDBJ databases">
        <title>Genome sequence of Aquincola sp. MAHUQ-54.</title>
        <authorList>
            <person name="Huq M.A."/>
        </authorList>
    </citation>
    <scope>NUCLEOTIDE SEQUENCE [LARGE SCALE GENOMIC DNA]</scope>
    <source>
        <strain evidence="1 2">MAHUQ-54</strain>
    </source>
</reference>
<dbReference type="Proteomes" id="UP001336250">
    <property type="component" value="Unassembled WGS sequence"/>
</dbReference>
<name>A0AAW9QGS5_9BURK</name>
<dbReference type="NCBIfam" id="TIGR02594">
    <property type="entry name" value="TIGR02594 family protein"/>
    <property type="match status" value="1"/>
</dbReference>
<evidence type="ECO:0000313" key="2">
    <source>
        <dbReference type="Proteomes" id="UP001336250"/>
    </source>
</evidence>
<protein>
    <submittedName>
        <fullName evidence="1">TIGR02594 family protein</fullName>
    </submittedName>
</protein>
<dbReference type="Gene3D" id="3.90.1720.10">
    <property type="entry name" value="endopeptidase domain like (from Nostoc punctiforme)"/>
    <property type="match status" value="1"/>
</dbReference>
<dbReference type="AlphaFoldDB" id="A0AAW9QGS5"/>
<dbReference type="InterPro" id="IPR013423">
    <property type="entry name" value="CHP02594"/>
</dbReference>
<keyword evidence="2" id="KW-1185">Reference proteome</keyword>
<dbReference type="EMBL" id="JAZIBG010000019">
    <property type="protein sequence ID" value="MEF7613825.1"/>
    <property type="molecule type" value="Genomic_DNA"/>
</dbReference>
<dbReference type="RefSeq" id="WP_332288761.1">
    <property type="nucleotide sequence ID" value="NZ_JAZIBG010000019.1"/>
</dbReference>